<keyword evidence="3" id="KW-1185">Reference proteome</keyword>
<protein>
    <submittedName>
        <fullName evidence="2">Uncharacterized protein</fullName>
    </submittedName>
</protein>
<gene>
    <name evidence="2" type="ORF">MA16_Dca013955</name>
</gene>
<evidence type="ECO:0000313" key="2">
    <source>
        <dbReference type="EMBL" id="PKU87008.1"/>
    </source>
</evidence>
<organism evidence="2 3">
    <name type="scientific">Dendrobium catenatum</name>
    <dbReference type="NCBI Taxonomy" id="906689"/>
    <lineage>
        <taxon>Eukaryota</taxon>
        <taxon>Viridiplantae</taxon>
        <taxon>Streptophyta</taxon>
        <taxon>Embryophyta</taxon>
        <taxon>Tracheophyta</taxon>
        <taxon>Spermatophyta</taxon>
        <taxon>Magnoliopsida</taxon>
        <taxon>Liliopsida</taxon>
        <taxon>Asparagales</taxon>
        <taxon>Orchidaceae</taxon>
        <taxon>Epidendroideae</taxon>
        <taxon>Malaxideae</taxon>
        <taxon>Dendrobiinae</taxon>
        <taxon>Dendrobium</taxon>
    </lineage>
</organism>
<reference evidence="2 3" key="1">
    <citation type="journal article" date="2016" name="Sci. Rep.">
        <title>The Dendrobium catenatum Lindl. genome sequence provides insights into polysaccharide synthase, floral development and adaptive evolution.</title>
        <authorList>
            <person name="Zhang G.Q."/>
            <person name="Xu Q."/>
            <person name="Bian C."/>
            <person name="Tsai W.C."/>
            <person name="Yeh C.M."/>
            <person name="Liu K.W."/>
            <person name="Yoshida K."/>
            <person name="Zhang L.S."/>
            <person name="Chang S.B."/>
            <person name="Chen F."/>
            <person name="Shi Y."/>
            <person name="Su Y.Y."/>
            <person name="Zhang Y.Q."/>
            <person name="Chen L.J."/>
            <person name="Yin Y."/>
            <person name="Lin M."/>
            <person name="Huang H."/>
            <person name="Deng H."/>
            <person name="Wang Z.W."/>
            <person name="Zhu S.L."/>
            <person name="Zhao X."/>
            <person name="Deng C."/>
            <person name="Niu S.C."/>
            <person name="Huang J."/>
            <person name="Wang M."/>
            <person name="Liu G.H."/>
            <person name="Yang H.J."/>
            <person name="Xiao X.J."/>
            <person name="Hsiao Y.Y."/>
            <person name="Wu W.L."/>
            <person name="Chen Y.Y."/>
            <person name="Mitsuda N."/>
            <person name="Ohme-Takagi M."/>
            <person name="Luo Y.B."/>
            <person name="Van de Peer Y."/>
            <person name="Liu Z.J."/>
        </authorList>
    </citation>
    <scope>NUCLEOTIDE SEQUENCE [LARGE SCALE GENOMIC DNA]</scope>
    <source>
        <tissue evidence="2">The whole plant</tissue>
    </source>
</reference>
<sequence>MPTYTKNGWWAQSMVFIEFLQKIPHFQTLPNSYAGPYQLSEEPPLWSRQLHDFDFLAHLHQSLLLQAIRIFDAVDFLVSTNSLALQIYFFALFIHFFPFVDLFILRRSLCIT</sequence>
<reference evidence="2 3" key="2">
    <citation type="journal article" date="2017" name="Nature">
        <title>The Apostasia genome and the evolution of orchids.</title>
        <authorList>
            <person name="Zhang G.Q."/>
            <person name="Liu K.W."/>
            <person name="Li Z."/>
            <person name="Lohaus R."/>
            <person name="Hsiao Y.Y."/>
            <person name="Niu S.C."/>
            <person name="Wang J.Y."/>
            <person name="Lin Y.C."/>
            <person name="Xu Q."/>
            <person name="Chen L.J."/>
            <person name="Yoshida K."/>
            <person name="Fujiwara S."/>
            <person name="Wang Z.W."/>
            <person name="Zhang Y.Q."/>
            <person name="Mitsuda N."/>
            <person name="Wang M."/>
            <person name="Liu G.H."/>
            <person name="Pecoraro L."/>
            <person name="Huang H.X."/>
            <person name="Xiao X.J."/>
            <person name="Lin M."/>
            <person name="Wu X.Y."/>
            <person name="Wu W.L."/>
            <person name="Chen Y.Y."/>
            <person name="Chang S.B."/>
            <person name="Sakamoto S."/>
            <person name="Ohme-Takagi M."/>
            <person name="Yagi M."/>
            <person name="Zeng S.J."/>
            <person name="Shen C.Y."/>
            <person name="Yeh C.M."/>
            <person name="Luo Y.B."/>
            <person name="Tsai W.C."/>
            <person name="Van de Peer Y."/>
            <person name="Liu Z.J."/>
        </authorList>
    </citation>
    <scope>NUCLEOTIDE SEQUENCE [LARGE SCALE GENOMIC DNA]</scope>
    <source>
        <tissue evidence="2">The whole plant</tissue>
    </source>
</reference>
<feature type="transmembrane region" description="Helical" evidence="1">
    <location>
        <begin position="85"/>
        <end position="105"/>
    </location>
</feature>
<dbReference type="AlphaFoldDB" id="A0A2I0XGH6"/>
<keyword evidence="1" id="KW-1133">Transmembrane helix</keyword>
<name>A0A2I0XGH6_9ASPA</name>
<dbReference type="Proteomes" id="UP000233837">
    <property type="component" value="Unassembled WGS sequence"/>
</dbReference>
<evidence type="ECO:0000313" key="3">
    <source>
        <dbReference type="Proteomes" id="UP000233837"/>
    </source>
</evidence>
<keyword evidence="1" id="KW-0812">Transmembrane</keyword>
<evidence type="ECO:0000256" key="1">
    <source>
        <dbReference type="SAM" id="Phobius"/>
    </source>
</evidence>
<keyword evidence="1" id="KW-0472">Membrane</keyword>
<accession>A0A2I0XGH6</accession>
<dbReference type="EMBL" id="KZ501901">
    <property type="protein sequence ID" value="PKU87008.1"/>
    <property type="molecule type" value="Genomic_DNA"/>
</dbReference>
<proteinExistence type="predicted"/>